<evidence type="ECO:0000256" key="1">
    <source>
        <dbReference type="PROSITE-ProRule" id="PRU00339"/>
    </source>
</evidence>
<evidence type="ECO:0000313" key="4">
    <source>
        <dbReference type="Proteomes" id="UP000182491"/>
    </source>
</evidence>
<sequence length="316" mass="35422">MKPLFLVLFLISIFSGGISSVSRTNEYVQKAARFYTQEDYVAAIAAYEYLLHDLEVKDDQLQLNLAHSYYQAGLYPQALAAYQLLANHPTQHLRSLTQLQIGNLFSKQKKYKRALSLYRQSLITEPENEEARYNYELLKKYLELHPEAAKEEEQAPAPKEETPAEPDGLQSPPPAEENIEPQPKQNPDPQGDRQEEVEKPEQDPTGAQQQNAGASEQDNPAGNRDREEAVGSTAGDTKGQNQNSSFDPNGPRSSNAESVSAADQRAQTRRSRLEQANMSPEKAKLLLDAMRNAELQYIQQLPKKATTAPDPSKPDW</sequence>
<feature type="compositionally biased region" description="Basic and acidic residues" evidence="2">
    <location>
        <begin position="148"/>
        <end position="162"/>
    </location>
</feature>
<reference evidence="4" key="1">
    <citation type="submission" date="2016-10" db="EMBL/GenBank/DDBJ databases">
        <authorList>
            <person name="Varghese N."/>
        </authorList>
    </citation>
    <scope>NUCLEOTIDE SEQUENCE [LARGE SCALE GENOMIC DNA]</scope>
    <source>
        <strain evidence="4">DSM 18820</strain>
    </source>
</reference>
<organism evidence="3 4">
    <name type="scientific">Pontibacter akesuensis</name>
    <dbReference type="NCBI Taxonomy" id="388950"/>
    <lineage>
        <taxon>Bacteria</taxon>
        <taxon>Pseudomonadati</taxon>
        <taxon>Bacteroidota</taxon>
        <taxon>Cytophagia</taxon>
        <taxon>Cytophagales</taxon>
        <taxon>Hymenobacteraceae</taxon>
        <taxon>Pontibacter</taxon>
    </lineage>
</organism>
<feature type="compositionally biased region" description="Polar residues" evidence="2">
    <location>
        <begin position="205"/>
        <end position="220"/>
    </location>
</feature>
<dbReference type="Gene3D" id="1.25.40.10">
    <property type="entry name" value="Tetratricopeptide repeat domain"/>
    <property type="match status" value="1"/>
</dbReference>
<dbReference type="InterPro" id="IPR011990">
    <property type="entry name" value="TPR-like_helical_dom_sf"/>
</dbReference>
<dbReference type="RefSeq" id="WP_068838838.1">
    <property type="nucleotide sequence ID" value="NZ_BMXC01000005.1"/>
</dbReference>
<feature type="compositionally biased region" description="Basic and acidic residues" evidence="2">
    <location>
        <begin position="190"/>
        <end position="202"/>
    </location>
</feature>
<feature type="region of interest" description="Disordered" evidence="2">
    <location>
        <begin position="148"/>
        <end position="280"/>
    </location>
</feature>
<accession>A0A1I7KX54</accession>
<dbReference type="STRING" id="388950.GCA_001611675_02917"/>
<feature type="compositionally biased region" description="Polar residues" evidence="2">
    <location>
        <begin position="234"/>
        <end position="258"/>
    </location>
</feature>
<dbReference type="Proteomes" id="UP000182491">
    <property type="component" value="Unassembled WGS sequence"/>
</dbReference>
<protein>
    <submittedName>
        <fullName evidence="3">Uncharacterized protein</fullName>
    </submittedName>
</protein>
<keyword evidence="4" id="KW-1185">Reference proteome</keyword>
<dbReference type="InterPro" id="IPR019734">
    <property type="entry name" value="TPR_rpt"/>
</dbReference>
<dbReference type="EMBL" id="FPCA01000011">
    <property type="protein sequence ID" value="SFV02049.1"/>
    <property type="molecule type" value="Genomic_DNA"/>
</dbReference>
<evidence type="ECO:0000313" key="3">
    <source>
        <dbReference type="EMBL" id="SFV02049.1"/>
    </source>
</evidence>
<proteinExistence type="predicted"/>
<dbReference type="AlphaFoldDB" id="A0A1I7KX54"/>
<gene>
    <name evidence="3" type="ORF">SAMN04487941_0067</name>
</gene>
<dbReference type="OrthoDB" id="597471at2"/>
<dbReference type="SMART" id="SM00028">
    <property type="entry name" value="TPR"/>
    <property type="match status" value="2"/>
</dbReference>
<dbReference type="SUPFAM" id="SSF48452">
    <property type="entry name" value="TPR-like"/>
    <property type="match status" value="1"/>
</dbReference>
<feature type="repeat" description="TPR" evidence="1">
    <location>
        <begin position="95"/>
        <end position="128"/>
    </location>
</feature>
<keyword evidence="1" id="KW-0802">TPR repeat</keyword>
<dbReference type="PROSITE" id="PS50005">
    <property type="entry name" value="TPR"/>
    <property type="match status" value="1"/>
</dbReference>
<evidence type="ECO:0000256" key="2">
    <source>
        <dbReference type="SAM" id="MobiDB-lite"/>
    </source>
</evidence>
<name>A0A1I7KX54_9BACT</name>